<protein>
    <submittedName>
        <fullName evidence="2">Uncharacterized protein</fullName>
    </submittedName>
</protein>
<dbReference type="EMBL" id="MU089553">
    <property type="protein sequence ID" value="KAF7851275.1"/>
    <property type="molecule type" value="Genomic_DNA"/>
</dbReference>
<evidence type="ECO:0000313" key="2">
    <source>
        <dbReference type="EMBL" id="KAF7851275.1"/>
    </source>
</evidence>
<reference evidence="2" key="1">
    <citation type="submission" date="2020-05" db="EMBL/GenBank/DDBJ databases">
        <title>WGS assembly of Corymbia citriodora subspecies variegata.</title>
        <authorList>
            <person name="Barry K."/>
            <person name="Hundley H."/>
            <person name="Shu S."/>
            <person name="Jenkins J."/>
            <person name="Grimwood J."/>
            <person name="Baten A."/>
        </authorList>
    </citation>
    <scope>NUCLEOTIDE SEQUENCE</scope>
    <source>
        <strain evidence="2">CV2-018</strain>
    </source>
</reference>
<dbReference type="Gramene" id="rna-gnl|WGS:JABURB|Cocit.L4235.1">
    <property type="protein sequence ID" value="cds-KAF7851275.1"/>
    <property type="gene ID" value="gene-BT93_L4235"/>
</dbReference>
<dbReference type="Proteomes" id="UP000806378">
    <property type="component" value="Unassembled WGS sequence"/>
</dbReference>
<keyword evidence="1" id="KW-1133">Transmembrane helix</keyword>
<gene>
    <name evidence="2" type="ORF">BT93_L4235</name>
</gene>
<keyword evidence="1" id="KW-0812">Transmembrane</keyword>
<sequence length="136" mass="14960">MRAKRSAPLLCHATPIREERFRSPLRLPALSFYALFFNSPLKLSTLASKARVSTKFSSGLFRRSKTWPRMRMGRGTSIGTWACLIVFALVASSSHGHQPLARIAVHEVVIALDGRASIKASPSILGVTGKMWSGCY</sequence>
<feature type="transmembrane region" description="Helical" evidence="1">
    <location>
        <begin position="72"/>
        <end position="91"/>
    </location>
</feature>
<organism evidence="2 3">
    <name type="scientific">Corymbia citriodora subsp. variegata</name>
    <dbReference type="NCBI Taxonomy" id="360336"/>
    <lineage>
        <taxon>Eukaryota</taxon>
        <taxon>Viridiplantae</taxon>
        <taxon>Streptophyta</taxon>
        <taxon>Embryophyta</taxon>
        <taxon>Tracheophyta</taxon>
        <taxon>Spermatophyta</taxon>
        <taxon>Magnoliopsida</taxon>
        <taxon>eudicotyledons</taxon>
        <taxon>Gunneridae</taxon>
        <taxon>Pentapetalae</taxon>
        <taxon>rosids</taxon>
        <taxon>malvids</taxon>
        <taxon>Myrtales</taxon>
        <taxon>Myrtaceae</taxon>
        <taxon>Myrtoideae</taxon>
        <taxon>Eucalypteae</taxon>
        <taxon>Corymbia</taxon>
    </lineage>
</organism>
<keyword evidence="1" id="KW-0472">Membrane</keyword>
<keyword evidence="3" id="KW-1185">Reference proteome</keyword>
<proteinExistence type="predicted"/>
<evidence type="ECO:0000256" key="1">
    <source>
        <dbReference type="SAM" id="Phobius"/>
    </source>
</evidence>
<name>A0A8T0CYX4_CORYI</name>
<dbReference type="AlphaFoldDB" id="A0A8T0CYX4"/>
<comment type="caution">
    <text evidence="2">The sequence shown here is derived from an EMBL/GenBank/DDBJ whole genome shotgun (WGS) entry which is preliminary data.</text>
</comment>
<evidence type="ECO:0000313" key="3">
    <source>
        <dbReference type="Proteomes" id="UP000806378"/>
    </source>
</evidence>
<accession>A0A8T0CYX4</accession>